<dbReference type="Proteomes" id="UP000478571">
    <property type="component" value="Unassembled WGS sequence"/>
</dbReference>
<reference evidence="3 4" key="1">
    <citation type="submission" date="2020-01" db="EMBL/GenBank/DDBJ databases">
        <title>Draft Genome Sequence of Vibrio sp. strain OCN044, Isolated from a Healthy Coral at Palmyra Atoll.</title>
        <authorList>
            <person name="Videau P."/>
            <person name="Loughran R."/>
            <person name="Esquivel A."/>
            <person name="Deadmond M."/>
            <person name="Paddock B.E."/>
            <person name="Saw J.H."/>
            <person name="Ushijima B."/>
        </authorList>
    </citation>
    <scope>NUCLEOTIDE SEQUENCE [LARGE SCALE GENOMIC DNA]</scope>
    <source>
        <strain evidence="3 4">OCN044</strain>
    </source>
</reference>
<feature type="compositionally biased region" description="Basic and acidic residues" evidence="1">
    <location>
        <begin position="85"/>
        <end position="105"/>
    </location>
</feature>
<gene>
    <name evidence="3" type="ORF">GTG28_00690</name>
</gene>
<feature type="domain" description="HNH/Endo VII superfamily nuclease toxins" evidence="2">
    <location>
        <begin position="61"/>
        <end position="121"/>
    </location>
</feature>
<keyword evidence="4" id="KW-1185">Reference proteome</keyword>
<name>A0A6L8LX55_9VIBR</name>
<feature type="compositionally biased region" description="Polar residues" evidence="1">
    <location>
        <begin position="106"/>
        <end position="122"/>
    </location>
</feature>
<comment type="caution">
    <text evidence="3">The sequence shown here is derived from an EMBL/GenBank/DDBJ whole genome shotgun (WGS) entry which is preliminary data.</text>
</comment>
<feature type="region of interest" description="Disordered" evidence="1">
    <location>
        <begin position="85"/>
        <end position="122"/>
    </location>
</feature>
<dbReference type="AlphaFoldDB" id="A0A6L8LX55"/>
<organism evidence="3 4">
    <name type="scientific">Vibrio tetraodonis subsp. pristinus</name>
    <dbReference type="NCBI Taxonomy" id="2695891"/>
    <lineage>
        <taxon>Bacteria</taxon>
        <taxon>Pseudomonadati</taxon>
        <taxon>Pseudomonadota</taxon>
        <taxon>Gammaproteobacteria</taxon>
        <taxon>Vibrionales</taxon>
        <taxon>Vibrionaceae</taxon>
        <taxon>Vibrio</taxon>
    </lineage>
</organism>
<dbReference type="EMBL" id="WWEU01000001">
    <property type="protein sequence ID" value="MYM57749.1"/>
    <property type="molecule type" value="Genomic_DNA"/>
</dbReference>
<feature type="compositionally biased region" description="Basic and acidic residues" evidence="1">
    <location>
        <begin position="47"/>
        <end position="64"/>
    </location>
</feature>
<evidence type="ECO:0000313" key="3">
    <source>
        <dbReference type="EMBL" id="MYM57749.1"/>
    </source>
</evidence>
<dbReference type="Pfam" id="PF15657">
    <property type="entry name" value="Tox-HNH-EHHH"/>
    <property type="match status" value="1"/>
</dbReference>
<feature type="region of interest" description="Disordered" evidence="1">
    <location>
        <begin position="35"/>
        <end position="64"/>
    </location>
</feature>
<dbReference type="InterPro" id="IPR028048">
    <property type="entry name" value="Tox-HNH-EHHH"/>
</dbReference>
<evidence type="ECO:0000313" key="4">
    <source>
        <dbReference type="Proteomes" id="UP000478571"/>
    </source>
</evidence>
<dbReference type="RefSeq" id="WP_160926102.1">
    <property type="nucleotide sequence ID" value="NZ_WWEU01000001.1"/>
</dbReference>
<protein>
    <recommendedName>
        <fullName evidence="2">HNH/Endo VII superfamily nuclease toxins domain-containing protein</fullName>
    </recommendedName>
</protein>
<proteinExistence type="predicted"/>
<sequence length="122" mass="13659">MFLYAVGLNKVWVHNECGDGTKEADSTLSRTGAFKEAKQKAGVPRSQHPDKVYKEKTRDQEGHVEGRVYEFKRQDGSTATIKEHSLGHKLDNHGPHFNSEVRDSSGIKQSLDGNGDSHTYFN</sequence>
<evidence type="ECO:0000259" key="2">
    <source>
        <dbReference type="Pfam" id="PF15657"/>
    </source>
</evidence>
<accession>A0A6L8LX55</accession>
<evidence type="ECO:0000256" key="1">
    <source>
        <dbReference type="SAM" id="MobiDB-lite"/>
    </source>
</evidence>